<dbReference type="InterPro" id="IPR015797">
    <property type="entry name" value="NUDIX_hydrolase-like_dom_sf"/>
</dbReference>
<dbReference type="Proteomes" id="UP001228376">
    <property type="component" value="Unassembled WGS sequence"/>
</dbReference>
<protein>
    <submittedName>
        <fullName evidence="5">NUDIX hydrolase</fullName>
        <ecNumber evidence="5">3.6.-.-</ecNumber>
    </submittedName>
</protein>
<evidence type="ECO:0000256" key="1">
    <source>
        <dbReference type="ARBA" id="ARBA00001946"/>
    </source>
</evidence>
<dbReference type="PROSITE" id="PS00893">
    <property type="entry name" value="NUDIX_BOX"/>
    <property type="match status" value="1"/>
</dbReference>
<comment type="similarity">
    <text evidence="3">Belongs to the Nudix hydrolase family.</text>
</comment>
<evidence type="ECO:0000259" key="4">
    <source>
        <dbReference type="PROSITE" id="PS51462"/>
    </source>
</evidence>
<dbReference type="PROSITE" id="PS51462">
    <property type="entry name" value="NUDIX"/>
    <property type="match status" value="1"/>
</dbReference>
<keyword evidence="2 3" id="KW-0378">Hydrolase</keyword>
<dbReference type="Pfam" id="PF00293">
    <property type="entry name" value="NUDIX"/>
    <property type="match status" value="1"/>
</dbReference>
<reference evidence="5 6" key="1">
    <citation type="submission" date="2023-10" db="EMBL/GenBank/DDBJ databases">
        <title>179-bfca-hs.</title>
        <authorList>
            <person name="Miliotis G."/>
            <person name="Sengupta P."/>
            <person name="Hameed A."/>
            <person name="Chuvochina M."/>
            <person name="Mcdonagh F."/>
            <person name="Simpson A.C."/>
            <person name="Singh N.K."/>
            <person name="Rekha P.D."/>
            <person name="Raman K."/>
            <person name="Hugenholtz P."/>
            <person name="Venkateswaran K."/>
        </authorList>
    </citation>
    <scope>NUCLEOTIDE SEQUENCE [LARGE SCALE GENOMIC DNA]</scope>
    <source>
        <strain evidence="5 6">179-BFC-A-HS</strain>
    </source>
</reference>
<dbReference type="InterPro" id="IPR000086">
    <property type="entry name" value="NUDIX_hydrolase_dom"/>
</dbReference>
<evidence type="ECO:0000256" key="2">
    <source>
        <dbReference type="ARBA" id="ARBA00022801"/>
    </source>
</evidence>
<evidence type="ECO:0000313" key="5">
    <source>
        <dbReference type="EMBL" id="MDY0405643.1"/>
    </source>
</evidence>
<dbReference type="RefSeq" id="WP_306067093.1">
    <property type="nucleotide sequence ID" value="NZ_JAROCA020000001.1"/>
</dbReference>
<dbReference type="PANTHER" id="PTHR11839:SF18">
    <property type="entry name" value="NUDIX HYDROLASE DOMAIN-CONTAINING PROTEIN"/>
    <property type="match status" value="1"/>
</dbReference>
<comment type="caution">
    <text evidence="5">The sequence shown here is derived from an EMBL/GenBank/DDBJ whole genome shotgun (WGS) entry which is preliminary data.</text>
</comment>
<proteinExistence type="inferred from homology"/>
<dbReference type="SUPFAM" id="SSF55811">
    <property type="entry name" value="Nudix"/>
    <property type="match status" value="1"/>
</dbReference>
<dbReference type="PANTHER" id="PTHR11839">
    <property type="entry name" value="UDP/ADP-SUGAR PYROPHOSPHATASE"/>
    <property type="match status" value="1"/>
</dbReference>
<dbReference type="Gene3D" id="3.90.79.10">
    <property type="entry name" value="Nucleoside Triphosphate Pyrophosphohydrolase"/>
    <property type="match status" value="1"/>
</dbReference>
<gene>
    <name evidence="5" type="ORF">P5G51_009765</name>
</gene>
<accession>A0ABU5CH15</accession>
<dbReference type="InterPro" id="IPR020084">
    <property type="entry name" value="NUDIX_hydrolase_CS"/>
</dbReference>
<dbReference type="EC" id="3.6.-.-" evidence="5"/>
<organism evidence="5 6">
    <name type="scientific">Tigheibacillus jepli</name>
    <dbReference type="NCBI Taxonomy" id="3035914"/>
    <lineage>
        <taxon>Bacteria</taxon>
        <taxon>Bacillati</taxon>
        <taxon>Bacillota</taxon>
        <taxon>Bacilli</taxon>
        <taxon>Bacillales</taxon>
        <taxon>Bacillaceae</taxon>
        <taxon>Tigheibacillus</taxon>
    </lineage>
</organism>
<feature type="domain" description="Nudix hydrolase" evidence="4">
    <location>
        <begin position="40"/>
        <end position="171"/>
    </location>
</feature>
<dbReference type="PRINTS" id="PR00502">
    <property type="entry name" value="NUDIXFAMILY"/>
</dbReference>
<dbReference type="GO" id="GO:0016787">
    <property type="term" value="F:hydrolase activity"/>
    <property type="evidence" value="ECO:0007669"/>
    <property type="project" value="UniProtKB-KW"/>
</dbReference>
<dbReference type="CDD" id="cd03424">
    <property type="entry name" value="NUDIX_ADPRase_Nudt5_UGPPase_Nudt14"/>
    <property type="match status" value="1"/>
</dbReference>
<sequence length="184" mass="20816">MDKFKEKTLETEKIFSGKVVNLQVDKVLLPDGNTATRELIKHPGAVAVIALNNDHKIVFVKQYRKPCERSLVEIPAGKLEPGEDPVQAAKRELEEETGYQAKELEYVTSFYSSPGFADELLHIYLATDIEKATHPLQGDADEFIEILELTLQQAKQYVAQQKICDAKTNYAVLYMELAEMRKSL</sequence>
<keyword evidence="6" id="KW-1185">Reference proteome</keyword>
<dbReference type="InterPro" id="IPR020476">
    <property type="entry name" value="Nudix_hydrolase"/>
</dbReference>
<comment type="cofactor">
    <cofactor evidence="1">
        <name>Mg(2+)</name>
        <dbReference type="ChEBI" id="CHEBI:18420"/>
    </cofactor>
</comment>
<name>A0ABU5CH15_9BACI</name>
<evidence type="ECO:0000313" key="6">
    <source>
        <dbReference type="Proteomes" id="UP001228376"/>
    </source>
</evidence>
<evidence type="ECO:0000256" key="3">
    <source>
        <dbReference type="RuleBase" id="RU003476"/>
    </source>
</evidence>
<dbReference type="EMBL" id="JAROCA020000001">
    <property type="protein sequence ID" value="MDY0405643.1"/>
    <property type="molecule type" value="Genomic_DNA"/>
</dbReference>